<evidence type="ECO:0000313" key="3">
    <source>
        <dbReference type="Proteomes" id="UP000293162"/>
    </source>
</evidence>
<reference evidence="2 3" key="1">
    <citation type="submission" date="2019-02" db="EMBL/GenBank/DDBJ databases">
        <title>Bacterial novel species Emticicia sp. 17J42-9 isolated from soil.</title>
        <authorList>
            <person name="Jung H.-Y."/>
        </authorList>
    </citation>
    <scope>NUCLEOTIDE SEQUENCE [LARGE SCALE GENOMIC DNA]</scope>
    <source>
        <strain evidence="2 3">17J42-9</strain>
    </source>
</reference>
<dbReference type="Proteomes" id="UP000293162">
    <property type="component" value="Unassembled WGS sequence"/>
</dbReference>
<gene>
    <name evidence="2" type="ORF">EWM59_26120</name>
</gene>
<dbReference type="EMBL" id="SEWF01000080">
    <property type="protein sequence ID" value="RYU92657.1"/>
    <property type="molecule type" value="Genomic_DNA"/>
</dbReference>
<dbReference type="Pfam" id="PF13573">
    <property type="entry name" value="SprB"/>
    <property type="match status" value="2"/>
</dbReference>
<keyword evidence="3" id="KW-1185">Reference proteome</keyword>
<dbReference type="InterPro" id="IPR015943">
    <property type="entry name" value="WD40/YVTN_repeat-like_dom_sf"/>
</dbReference>
<feature type="non-terminal residue" evidence="2">
    <location>
        <position position="1194"/>
    </location>
</feature>
<accession>A0A4Q5LT40</accession>
<comment type="caution">
    <text evidence="2">The sequence shown here is derived from an EMBL/GenBank/DDBJ whole genome shotgun (WGS) entry which is preliminary data.</text>
</comment>
<sequence>MRNFTSWFTSVSRTFIFRKSDTLLMTLIHLLLPLKLKGLLYEPALAPVSDNTSQRNKARAQRLMAGRYITAFMAVLFSWFTTSITHAQNAPLNCDKYYMLVGELVDKNGTQTARTDVYQFGSSSLTTCKFESGGGGEGMCVDPTRNIAYIATCCNQGEVRVYNYSTASFETPIKLDGEDLLDATLSEDYNFLYVTTYNKVFKISVNTSPRAVVATFAKANAKNSEAKEFWGVAIHPTISGNSNSGRVYFTTNWQFGKGASTIERIDANLSGPSTLIRTAPSGFYYRGITFRPDGTLWAVLANGNNQADRLMKYNANDGTILGTYYFPAPASHDGNASQGDVNPFDIAFGPGGDIYVTTFAGDCVTKITYNSLSNGSNQGFGTYIDYQAGVSGKSITFVCGNFKCICNAPVINTVNVGYSGGTCNGSNPNNNGYVTISNLTYNANEKIRADIKEGTSYGTTPIYGAGSNIALLQNETTITFKNLKPNTNYTVRVWGGKDACYTDFSFKTQPVECCTNCISNTFVSNGDFAAVNTNGWTKSPSSIDFGVQSGGFVILNNTDNGNGGGDTFAYYLIENGVVDNVKYSLNATAATHNPPSGSSVRSQIYMEFYNGNSLLGTSAKFNVVNDMDEDGLLPISTITYTAPDNTNKIRIVGYSKGRALKFDNVVLTACYDPITLSLTADPNCSQNKGTITASADGGSGDYEYSLNNSTWQSSNIFSNLASGTYTIYVKDKNTSTAACKTNKSITLNCTPCICVSNNFVKNPNFDTAISSNDWVLENSGTPFERSSNANSGSFAILNNGDAVGPYKIYQTITSNVVAGKHYTLSAIAATHNASNSSYKAQIYFEFLNASNTVIGTSSKATITNAYNGSNLVAISPISMEAPSGATKIRIVGYSYGRALKFDTVVLTTCYDAVGGSLVKTDIECGQTNGTVTVTATGGSGSYEYSSGNNIWQASNIFSLPAGSYTISIRDKNATDCIKTLQVTLTAKPNPSVSVNTVKICLGETAVLTATGCSGTVSWSGGGTPSGSTLSVKPTAAGTTTYTATCTASNGCTAQAEGKVMTYPLPTITVNDLTLCAGETGTLTASSCTGTITWSGGGTPNGSTLSVNATGTYTATCKVTTNGKECSAIASGKVTVNPGVSIEVKDVVVCLNETATLTATGCTGGTISWTGGSTGSTLTVPSTTAGTYSYTATCK</sequence>
<evidence type="ECO:0000256" key="1">
    <source>
        <dbReference type="SAM" id="Phobius"/>
    </source>
</evidence>
<dbReference type="Gene3D" id="2.130.10.10">
    <property type="entry name" value="YVTN repeat-like/Quinoprotein amine dehydrogenase"/>
    <property type="match status" value="1"/>
</dbReference>
<keyword evidence="1" id="KW-1133">Transmembrane helix</keyword>
<keyword evidence="1" id="KW-0812">Transmembrane</keyword>
<evidence type="ECO:0000313" key="2">
    <source>
        <dbReference type="EMBL" id="RYU92657.1"/>
    </source>
</evidence>
<dbReference type="SUPFAM" id="SSF63829">
    <property type="entry name" value="Calcium-dependent phosphotriesterase"/>
    <property type="match status" value="1"/>
</dbReference>
<feature type="transmembrane region" description="Helical" evidence="1">
    <location>
        <begin position="65"/>
        <end position="84"/>
    </location>
</feature>
<dbReference type="AlphaFoldDB" id="A0A4Q5LT40"/>
<keyword evidence="1" id="KW-0472">Membrane</keyword>
<protein>
    <submittedName>
        <fullName evidence="2">Uncharacterized protein</fullName>
    </submittedName>
</protein>
<dbReference type="Gene3D" id="2.60.120.260">
    <property type="entry name" value="Galactose-binding domain-like"/>
    <property type="match status" value="1"/>
</dbReference>
<proteinExistence type="predicted"/>
<organism evidence="2 3">
    <name type="scientific">Emticicia agri</name>
    <dbReference type="NCBI Taxonomy" id="2492393"/>
    <lineage>
        <taxon>Bacteria</taxon>
        <taxon>Pseudomonadati</taxon>
        <taxon>Bacteroidota</taxon>
        <taxon>Cytophagia</taxon>
        <taxon>Cytophagales</taxon>
        <taxon>Leadbetterellaceae</taxon>
        <taxon>Emticicia</taxon>
    </lineage>
</organism>
<dbReference type="InterPro" id="IPR025667">
    <property type="entry name" value="SprB_repeat"/>
</dbReference>
<name>A0A4Q5LT40_9BACT</name>